<dbReference type="AlphaFoldDB" id="A0A2N5J6W0"/>
<reference evidence="1 2" key="1">
    <citation type="submission" date="2017-07" db="EMBL/GenBank/DDBJ databases">
        <title>Bifidobacterium novel species.</title>
        <authorList>
            <person name="Lugli G.A."/>
            <person name="Milani C."/>
            <person name="Duranti S."/>
            <person name="Mangifesta M."/>
        </authorList>
    </citation>
    <scope>NUCLEOTIDE SEQUENCE [LARGE SCALE GENOMIC DNA]</scope>
    <source>
        <strain evidence="2">Uis1B</strain>
    </source>
</reference>
<evidence type="ECO:0000313" key="2">
    <source>
        <dbReference type="Proteomes" id="UP000235050"/>
    </source>
</evidence>
<evidence type="ECO:0000313" key="1">
    <source>
        <dbReference type="EMBL" id="PLS29917.1"/>
    </source>
</evidence>
<proteinExistence type="predicted"/>
<comment type="caution">
    <text evidence="1">The sequence shown here is derived from an EMBL/GenBank/DDBJ whole genome shotgun (WGS) entry which is preliminary data.</text>
</comment>
<keyword evidence="2" id="KW-1185">Reference proteome</keyword>
<dbReference type="EMBL" id="NMWU01000059">
    <property type="protein sequence ID" value="PLS29917.1"/>
    <property type="molecule type" value="Genomic_DNA"/>
</dbReference>
<name>A0A2N5J6W0_9BIFI</name>
<accession>A0A2N5J6W0</accession>
<protein>
    <submittedName>
        <fullName evidence="1">Uncharacterized protein</fullName>
    </submittedName>
</protein>
<dbReference type="OrthoDB" id="3238760at2"/>
<gene>
    <name evidence="1" type="ORF">Uis1B_2247</name>
</gene>
<dbReference type="Proteomes" id="UP000235050">
    <property type="component" value="Unassembled WGS sequence"/>
</dbReference>
<sequence length="65" mass="7169">MNANHTPHAAKRRCRPGARVRLLARAPRDGSMDFYLSMMLGVPVPRVRLLRLAVDGSRNGEGRGS</sequence>
<organism evidence="1 2">
    <name type="scientific">Bifidobacterium margollesii</name>
    <dbReference type="NCBI Taxonomy" id="2020964"/>
    <lineage>
        <taxon>Bacteria</taxon>
        <taxon>Bacillati</taxon>
        <taxon>Actinomycetota</taxon>
        <taxon>Actinomycetes</taxon>
        <taxon>Bifidobacteriales</taxon>
        <taxon>Bifidobacteriaceae</taxon>
        <taxon>Bifidobacterium</taxon>
    </lineage>
</organism>